<dbReference type="EMBL" id="JAPFFF010000016">
    <property type="protein sequence ID" value="KAK8865394.1"/>
    <property type="molecule type" value="Genomic_DNA"/>
</dbReference>
<evidence type="ECO:0008006" key="3">
    <source>
        <dbReference type="Google" id="ProtNLM"/>
    </source>
</evidence>
<accession>A0ABR2IM69</accession>
<proteinExistence type="predicted"/>
<dbReference type="Pfam" id="PF13306">
    <property type="entry name" value="LRR_5"/>
    <property type="match status" value="9"/>
</dbReference>
<reference evidence="1 2" key="1">
    <citation type="submission" date="2024-04" db="EMBL/GenBank/DDBJ databases">
        <title>Tritrichomonas musculus Genome.</title>
        <authorList>
            <person name="Alves-Ferreira E."/>
            <person name="Grigg M."/>
            <person name="Lorenzi H."/>
            <person name="Galac M."/>
        </authorList>
    </citation>
    <scope>NUCLEOTIDE SEQUENCE [LARGE SCALE GENOMIC DNA]</scope>
    <source>
        <strain evidence="1 2">EAF2021</strain>
    </source>
</reference>
<dbReference type="InterPro" id="IPR053139">
    <property type="entry name" value="Surface_bspA-like"/>
</dbReference>
<evidence type="ECO:0000313" key="1">
    <source>
        <dbReference type="EMBL" id="KAK8865394.1"/>
    </source>
</evidence>
<dbReference type="PANTHER" id="PTHR45661">
    <property type="entry name" value="SURFACE ANTIGEN"/>
    <property type="match status" value="1"/>
</dbReference>
<dbReference type="Gene3D" id="3.80.10.10">
    <property type="entry name" value="Ribonuclease Inhibitor"/>
    <property type="match status" value="9"/>
</dbReference>
<evidence type="ECO:0000313" key="2">
    <source>
        <dbReference type="Proteomes" id="UP001470230"/>
    </source>
</evidence>
<dbReference type="InterPro" id="IPR026906">
    <property type="entry name" value="LRR_5"/>
</dbReference>
<name>A0ABR2IM69_9EUKA</name>
<protein>
    <recommendedName>
        <fullName evidence="3">Surface antigen BspA-like</fullName>
    </recommendedName>
</protein>
<dbReference type="Gene3D" id="3.40.50.12480">
    <property type="match status" value="1"/>
</dbReference>
<keyword evidence="2" id="KW-1185">Reference proteome</keyword>
<dbReference type="SUPFAM" id="SSF52058">
    <property type="entry name" value="L domain-like"/>
    <property type="match status" value="6"/>
</dbReference>
<gene>
    <name evidence="1" type="ORF">M9Y10_010939</name>
</gene>
<organism evidence="1 2">
    <name type="scientific">Tritrichomonas musculus</name>
    <dbReference type="NCBI Taxonomy" id="1915356"/>
    <lineage>
        <taxon>Eukaryota</taxon>
        <taxon>Metamonada</taxon>
        <taxon>Parabasalia</taxon>
        <taxon>Tritrichomonadida</taxon>
        <taxon>Tritrichomonadidae</taxon>
        <taxon>Tritrichomonas</taxon>
    </lineage>
</organism>
<dbReference type="PANTHER" id="PTHR45661:SF3">
    <property type="entry name" value="IG-LIKE DOMAIN-CONTAINING PROTEIN"/>
    <property type="match status" value="1"/>
</dbReference>
<sequence>MIKYNDLINYELNKENHTAKVCHSECFCNIPRSIMFDSEEYIVTGINEGSLHCDIMVNEHYVNFDDDVEISSLDKNIFTNCSAVDILHIPPSLKELKDGWCANTPDLNLIQISPKNRNFKFIDNDMIVGKLNPESDEFDVLLFSYRTIQKVKIPSSIKRISPFCFENCKKIKTIEFSEDSELCSIGNNVFSDSSIEHLSIPQQLRELEDGWCANTPNLFSISVSSKNKNFKIIEEKLLVGKLDQKSEIYDVLHFACRDIEHVKIPSCIKKITKNCFQKCKDLEKIEIDEFSELTTIEEGTFDKSSLEDLFIPSNLKELKDGWCMNTSKMTHISVSQKNKNFKIIDDKLLIGKSNTNSDVFDILLFACRDIDKVIVPSYIKHISPFCFQKCKYLKSIEFQQNSNLQSIGKYAFSKTSIETINIPEHCQHIKEGSFFHCKLLTRIEFEAALEMKLIDDKCFTKTQLRSIQIPESVTRIGEEAFYECETLTSVSFSEKSKLESIGDQAFCQSSIINITIPKHVKHISRKAFYKCFYLENVDFFENSELVSIEEESFYETSIKSIEIPSSTKIIQNKAFVFCKNLQKVSFKNNSELFYIGYCSFGSTNIQKFVVPSSVKWLGKEIFSECEDLEIEYEKNSQIVSVNQYSINKKDESLYIGDNAKEFDTGIFFSDYITNVSISPNNNNFKIINQKMVVGKSNLKDEVFDVLVFACHDIIEAVIPSYIKCIGKKCFAGCTKLKIIKFESNSELTRIDYEAFCNSAIEIITLPNHVKTIGEKAFSQCTQLKEIEISEDSELEFIDKNAFSSSSLKRIFLPKNLKENSFELFCQYLSHITVSSNNKNFKKVDNMIVSKSNPNTEVYDTLKFLQRDAEQVKIPSYIKYLSQFCFYKCKKLESVIFDDNSQLKEIGEDSFYKTSIKSIVIPPNVKKIKEKAFSHCNEIETIIFPENSKIETIGNSVFEYSSITTIKFPDSLTAIKSYAFEYCNQLTVVEFSKNSKLTEIGCQAFNHTSISKITIPSHVKVIEQYTFFNCSKLKTVIFGKNSELKQICKGAFEKTSIESITIPSEVTYIGFSAFYDCSSLKNVIFEPNSKLEFIDSSAFYSTSLEKILIPANVQYIGNNCFSNSKLQEIQYEKESQLISIAIISFPNSSDIKIRIPSNVETIDTSYMFLMDSITNIEISPNNKYYKSINNNEMIAKKSSIKSDNYDTLYCACPQIRQAKIPSYIKYISPGCFDNCEQLTKIEFPDDSNLKRIGHDAFNTLRLERITIPAHVKSIKHAFLYCNYLKKVDFNENSELKIIGKESFISNLMESFSIPKNVIQIKDGWCKYSPNLVNVIISPENNNFKIVNGKLLIGKSNPNSEIFDVLLMALRDIKHAVIPSYIKHISSFCFKDCKDIKIIEFQPNSELVSIGKYAFADSSIECITIPENCKRIGVFCFNNTSKLMKVEFPMNSKLEIIPKKAFCSSSIKDVIFPPSVSMLKEKGFSKCPNLTNVFFLGESICLHKKSFNKCNNLVIVEFVNASKIHIHNNTFVDQPGVQILIKKKKKKEKE</sequence>
<dbReference type="InterPro" id="IPR032675">
    <property type="entry name" value="LRR_dom_sf"/>
</dbReference>
<comment type="caution">
    <text evidence="1">The sequence shown here is derived from an EMBL/GenBank/DDBJ whole genome shotgun (WGS) entry which is preliminary data.</text>
</comment>
<dbReference type="Proteomes" id="UP001470230">
    <property type="component" value="Unassembled WGS sequence"/>
</dbReference>